<dbReference type="Proteomes" id="UP000064967">
    <property type="component" value="Chromosome"/>
</dbReference>
<gene>
    <name evidence="1" type="ORF">AKJ09_04307</name>
</gene>
<dbReference type="STRING" id="1391654.AKJ09_04307"/>
<proteinExistence type="predicted"/>
<dbReference type="RefSeq" id="WP_146648747.1">
    <property type="nucleotide sequence ID" value="NZ_CP012333.1"/>
</dbReference>
<reference evidence="1 2" key="1">
    <citation type="submission" date="2015-08" db="EMBL/GenBank/DDBJ databases">
        <authorList>
            <person name="Babu N.S."/>
            <person name="Beckwith C.J."/>
            <person name="Beseler K.G."/>
            <person name="Brison A."/>
            <person name="Carone J.V."/>
            <person name="Caskin T.P."/>
            <person name="Diamond M."/>
            <person name="Durham M.E."/>
            <person name="Foxe J.M."/>
            <person name="Go M."/>
            <person name="Henderson B.A."/>
            <person name="Jones I.B."/>
            <person name="McGettigan J.A."/>
            <person name="Micheletti S.J."/>
            <person name="Nasrallah M.E."/>
            <person name="Ortiz D."/>
            <person name="Piller C.R."/>
            <person name="Privatt S.R."/>
            <person name="Schneider S.L."/>
            <person name="Sharp S."/>
            <person name="Smith T.C."/>
            <person name="Stanton J.D."/>
            <person name="Ullery H.E."/>
            <person name="Wilson R.J."/>
            <person name="Serrano M.G."/>
            <person name="Buck G."/>
            <person name="Lee V."/>
            <person name="Wang Y."/>
            <person name="Carvalho R."/>
            <person name="Voegtly L."/>
            <person name="Shi R."/>
            <person name="Duckworth R."/>
            <person name="Johnson A."/>
            <person name="Loviza R."/>
            <person name="Walstead R."/>
            <person name="Shah Z."/>
            <person name="Kiflezghi M."/>
            <person name="Wade K."/>
            <person name="Ball S.L."/>
            <person name="Bradley K.W."/>
            <person name="Asai D.J."/>
            <person name="Bowman C.A."/>
            <person name="Russell D.A."/>
            <person name="Pope W.H."/>
            <person name="Jacobs-Sera D."/>
            <person name="Hendrix R.W."/>
            <person name="Hatfull G.F."/>
        </authorList>
    </citation>
    <scope>NUCLEOTIDE SEQUENCE [LARGE SCALE GENOMIC DNA]</scope>
    <source>
        <strain evidence="1 2">DSM 27648</strain>
    </source>
</reference>
<dbReference type="Pfam" id="PF13826">
    <property type="entry name" value="Monooxy_af470-like"/>
    <property type="match status" value="1"/>
</dbReference>
<dbReference type="OrthoDB" id="7566033at2"/>
<name>A0A0K1PVT7_9BACT</name>
<dbReference type="PATRIC" id="fig|1391654.3.peg.4365"/>
<dbReference type="EMBL" id="CP012333">
    <property type="protein sequence ID" value="AKU97643.1"/>
    <property type="molecule type" value="Genomic_DNA"/>
</dbReference>
<evidence type="ECO:0000313" key="2">
    <source>
        <dbReference type="Proteomes" id="UP000064967"/>
    </source>
</evidence>
<dbReference type="KEGG" id="llu:AKJ09_04307"/>
<dbReference type="AlphaFoldDB" id="A0A0K1PVT7"/>
<accession>A0A0K1PVT7</accession>
<organism evidence="1 2">
    <name type="scientific">Labilithrix luteola</name>
    <dbReference type="NCBI Taxonomy" id="1391654"/>
    <lineage>
        <taxon>Bacteria</taxon>
        <taxon>Pseudomonadati</taxon>
        <taxon>Myxococcota</taxon>
        <taxon>Polyangia</taxon>
        <taxon>Polyangiales</taxon>
        <taxon>Labilitrichaceae</taxon>
        <taxon>Labilithrix</taxon>
    </lineage>
</organism>
<evidence type="ECO:0000313" key="1">
    <source>
        <dbReference type="EMBL" id="AKU97643.1"/>
    </source>
</evidence>
<keyword evidence="2" id="KW-1185">Reference proteome</keyword>
<sequence length="160" mass="18078">MAATINTRRTGRLEGEFVVLLIGMRINRWWKVGQWLRVALGMQRMLNELNVHPELGFLGSESWFGRTTMMVSYWRSMDQLLAYAKSRDNVHLPAWRAFNKLVGTNGDVGIWHESYKSRPGDYENIYVNMPPFGLANAGQAIEATGSYAHAATRLAATKTA</sequence>
<dbReference type="InterPro" id="IPR025444">
    <property type="entry name" value="Monooxy_af470"/>
</dbReference>
<protein>
    <submittedName>
        <fullName evidence="1">Uncharacterized protein</fullName>
    </submittedName>
</protein>